<dbReference type="EMBL" id="JBHLTQ010000001">
    <property type="protein sequence ID" value="MFC0603584.1"/>
    <property type="molecule type" value="Genomic_DNA"/>
</dbReference>
<gene>
    <name evidence="1" type="ORF">ACFFGA_03395</name>
</gene>
<dbReference type="Proteomes" id="UP001589832">
    <property type="component" value="Unassembled WGS sequence"/>
</dbReference>
<name>A0ABV6Q5N3_9FLAO</name>
<evidence type="ECO:0000313" key="1">
    <source>
        <dbReference type="EMBL" id="MFC0603584.1"/>
    </source>
</evidence>
<proteinExistence type="predicted"/>
<reference evidence="1 2" key="1">
    <citation type="submission" date="2024-09" db="EMBL/GenBank/DDBJ databases">
        <authorList>
            <person name="Sun Q."/>
            <person name="Mori K."/>
        </authorList>
    </citation>
    <scope>NUCLEOTIDE SEQUENCE [LARGE SCALE GENOMIC DNA]</scope>
    <source>
        <strain evidence="1 2">NCAIM B.02481</strain>
    </source>
</reference>
<comment type="caution">
    <text evidence="1">The sequence shown here is derived from an EMBL/GenBank/DDBJ whole genome shotgun (WGS) entry which is preliminary data.</text>
</comment>
<protein>
    <recommendedName>
        <fullName evidence="3">Prophage protein</fullName>
    </recommendedName>
</protein>
<accession>A0ABV6Q5N3</accession>
<evidence type="ECO:0000313" key="2">
    <source>
        <dbReference type="Proteomes" id="UP001589832"/>
    </source>
</evidence>
<sequence>MKPTFNNALPCAVFGHNFVKSKTNSDHTVELTCCHCNHVATTDAQGNFREETLTNKHMQTTLRKLYHLKLRALSINL</sequence>
<dbReference type="RefSeq" id="WP_386059649.1">
    <property type="nucleotide sequence ID" value="NZ_JBHLTQ010000001.1"/>
</dbReference>
<evidence type="ECO:0008006" key="3">
    <source>
        <dbReference type="Google" id="ProtNLM"/>
    </source>
</evidence>
<keyword evidence="2" id="KW-1185">Reference proteome</keyword>
<organism evidence="1 2">
    <name type="scientific">Winogradskyella pulchriflava</name>
    <dbReference type="NCBI Taxonomy" id="1110688"/>
    <lineage>
        <taxon>Bacteria</taxon>
        <taxon>Pseudomonadati</taxon>
        <taxon>Bacteroidota</taxon>
        <taxon>Flavobacteriia</taxon>
        <taxon>Flavobacteriales</taxon>
        <taxon>Flavobacteriaceae</taxon>
        <taxon>Winogradskyella</taxon>
    </lineage>
</organism>